<feature type="domain" description="Glycosyltransferase subfamily 4-like N-terminal" evidence="2">
    <location>
        <begin position="18"/>
        <end position="180"/>
    </location>
</feature>
<dbReference type="RefSeq" id="WP_121069160.1">
    <property type="nucleotide sequence ID" value="NZ_RBIQ01000012.1"/>
</dbReference>
<keyword evidence="4" id="KW-1185">Reference proteome</keyword>
<reference evidence="3 4" key="1">
    <citation type="submission" date="2018-10" db="EMBL/GenBank/DDBJ databases">
        <title>Genomic Encyclopedia of Archaeal and Bacterial Type Strains, Phase II (KMG-II): from individual species to whole genera.</title>
        <authorList>
            <person name="Goeker M."/>
        </authorList>
    </citation>
    <scope>NUCLEOTIDE SEQUENCE [LARGE SCALE GENOMIC DNA]</scope>
    <source>
        <strain evidence="3 4">DSM 25230</strain>
    </source>
</reference>
<dbReference type="CDD" id="cd03794">
    <property type="entry name" value="GT4_WbuB-like"/>
    <property type="match status" value="1"/>
</dbReference>
<dbReference type="PANTHER" id="PTHR12526">
    <property type="entry name" value="GLYCOSYLTRANSFERASE"/>
    <property type="match status" value="1"/>
</dbReference>
<dbReference type="Gene3D" id="3.40.50.2000">
    <property type="entry name" value="Glycogen Phosphorylase B"/>
    <property type="match status" value="2"/>
</dbReference>
<organism evidence="3 4">
    <name type="scientific">Maribacter vaceletii</name>
    <dbReference type="NCBI Taxonomy" id="1206816"/>
    <lineage>
        <taxon>Bacteria</taxon>
        <taxon>Pseudomonadati</taxon>
        <taxon>Bacteroidota</taxon>
        <taxon>Flavobacteriia</taxon>
        <taxon>Flavobacteriales</taxon>
        <taxon>Flavobacteriaceae</taxon>
        <taxon>Maribacter</taxon>
    </lineage>
</organism>
<gene>
    <name evidence="3" type="ORF">CLV91_3169</name>
</gene>
<dbReference type="PANTHER" id="PTHR12526:SF638">
    <property type="entry name" value="SPORE COAT PROTEIN SA"/>
    <property type="match status" value="1"/>
</dbReference>
<dbReference type="EMBL" id="RBIQ01000012">
    <property type="protein sequence ID" value="RKR07182.1"/>
    <property type="molecule type" value="Genomic_DNA"/>
</dbReference>
<dbReference type="SUPFAM" id="SSF53756">
    <property type="entry name" value="UDP-Glycosyltransferase/glycogen phosphorylase"/>
    <property type="match status" value="1"/>
</dbReference>
<evidence type="ECO:0000259" key="2">
    <source>
        <dbReference type="Pfam" id="PF13579"/>
    </source>
</evidence>
<dbReference type="InterPro" id="IPR001296">
    <property type="entry name" value="Glyco_trans_1"/>
</dbReference>
<dbReference type="OrthoDB" id="9811902at2"/>
<protein>
    <submittedName>
        <fullName evidence="3">Glycosyltransferase involved in cell wall biosynthesis</fullName>
    </submittedName>
</protein>
<dbReference type="Pfam" id="PF00534">
    <property type="entry name" value="Glycos_transf_1"/>
    <property type="match status" value="1"/>
</dbReference>
<evidence type="ECO:0000259" key="1">
    <source>
        <dbReference type="Pfam" id="PF00534"/>
    </source>
</evidence>
<accession>A0A495DTF2</accession>
<dbReference type="AlphaFoldDB" id="A0A495DTF2"/>
<comment type="caution">
    <text evidence="3">The sequence shown here is derived from an EMBL/GenBank/DDBJ whole genome shotgun (WGS) entry which is preliminary data.</text>
</comment>
<name>A0A495DTF2_9FLAO</name>
<proteinExistence type="predicted"/>
<keyword evidence="3" id="KW-0808">Transferase</keyword>
<dbReference type="Pfam" id="PF13579">
    <property type="entry name" value="Glyco_trans_4_4"/>
    <property type="match status" value="1"/>
</dbReference>
<evidence type="ECO:0000313" key="3">
    <source>
        <dbReference type="EMBL" id="RKR07182.1"/>
    </source>
</evidence>
<feature type="domain" description="Glycosyl transferase family 1" evidence="1">
    <location>
        <begin position="222"/>
        <end position="385"/>
    </location>
</feature>
<dbReference type="InterPro" id="IPR028098">
    <property type="entry name" value="Glyco_trans_4-like_N"/>
</dbReference>
<dbReference type="Proteomes" id="UP000269412">
    <property type="component" value="Unassembled WGS sequence"/>
</dbReference>
<dbReference type="GO" id="GO:0016757">
    <property type="term" value="F:glycosyltransferase activity"/>
    <property type="evidence" value="ECO:0007669"/>
    <property type="project" value="TreeGrafter"/>
</dbReference>
<evidence type="ECO:0000313" key="4">
    <source>
        <dbReference type="Proteomes" id="UP000269412"/>
    </source>
</evidence>
<sequence>MKIIYLHQYFSTPKVSGGTRSYDLAKKYIEQGHEVEFITSSIGFKETFEKKWTFLEIENITFHVLNTPSADNAAPYIKRIIVFLQFLWSASFKILKLKGDIVISTSTPLTIGIPALIKKWIHKTPYIFEVRDVWPEAVIAIGAIKNKIAQHFLYLLEAKIYNNASAIVPLSIDMKNSITTRFPHLRCPIITIENISELTRFKEGYHTDISVIKENIGFVPRFSILYAGTFGKVNGLSYVINIAEKIIQKDPSIVFILLGRGSEKEALIKKATEKNVLNKNVFILKSVPKSSLPQWYYECQMGSSFVIPIKELWANSANKFFDSLAAGRPVLINHKGWQEEVLTKKESGYILPYNLEDINDTNIDKFIAFTNNKEYQHHQKENAIKLAELFSLQNASSKYLSILQNIKLT</sequence>